<keyword evidence="8" id="KW-0547">Nucleotide-binding</keyword>
<evidence type="ECO:0000256" key="13">
    <source>
        <dbReference type="ARBA" id="ARBA00023137"/>
    </source>
</evidence>
<evidence type="ECO:0000256" key="2">
    <source>
        <dbReference type="ARBA" id="ARBA00006683"/>
    </source>
</evidence>
<comment type="similarity">
    <text evidence="3">Belongs to the CpsD/CapB family.</text>
</comment>
<comment type="catalytic activity">
    <reaction evidence="14">
        <text>L-tyrosyl-[protein] + ATP = O-phospho-L-tyrosyl-[protein] + ADP + H(+)</text>
        <dbReference type="Rhea" id="RHEA:10596"/>
        <dbReference type="Rhea" id="RHEA-COMP:10136"/>
        <dbReference type="Rhea" id="RHEA-COMP:20101"/>
        <dbReference type="ChEBI" id="CHEBI:15378"/>
        <dbReference type="ChEBI" id="CHEBI:30616"/>
        <dbReference type="ChEBI" id="CHEBI:46858"/>
        <dbReference type="ChEBI" id="CHEBI:61978"/>
        <dbReference type="ChEBI" id="CHEBI:456216"/>
        <dbReference type="EC" id="2.7.10.2"/>
    </reaction>
</comment>
<dbReference type="InterPro" id="IPR005702">
    <property type="entry name" value="Wzc-like_C"/>
</dbReference>
<evidence type="ECO:0000256" key="16">
    <source>
        <dbReference type="SAM" id="Phobius"/>
    </source>
</evidence>
<dbReference type="NCBIfam" id="TIGR01007">
    <property type="entry name" value="eps_fam"/>
    <property type="match status" value="1"/>
</dbReference>
<dbReference type="AlphaFoldDB" id="A0A2M9C550"/>
<keyword evidence="13" id="KW-0829">Tyrosine-protein kinase</keyword>
<evidence type="ECO:0000259" key="17">
    <source>
        <dbReference type="Pfam" id="PF02706"/>
    </source>
</evidence>
<dbReference type="InterPro" id="IPR050445">
    <property type="entry name" value="Bact_polysacc_biosynth/exp"/>
</dbReference>
<evidence type="ECO:0000256" key="15">
    <source>
        <dbReference type="SAM" id="MobiDB-lite"/>
    </source>
</evidence>
<proteinExistence type="inferred from homology"/>
<evidence type="ECO:0000313" key="19">
    <source>
        <dbReference type="Proteomes" id="UP000230161"/>
    </source>
</evidence>
<evidence type="ECO:0000256" key="14">
    <source>
        <dbReference type="ARBA" id="ARBA00051245"/>
    </source>
</evidence>
<sequence length="509" mass="53264">MDLQGYLRIFRAHWLGIVLLTVLGVATAAGWTLLQPKVYTADASGYVSSASNGDTSSALIGDNLARAKVTSYLDIGSWRSVAEHAIDELGLRTTPEALVQRVEVSNPLDTVVIKVVASASSPEDARDLAEAWIRGMVVEINTLEGSSDGSGVVTLSVGDSARLPSSPSSPNTRLALALGGLIGLVIGVGYALLRHTLDRRIRSAEGVEKETGVPVVGTIPLERSFTDESRLIPFDDGNAQAGGRAPDVFAIAEAMRELRTNLQFMDVDNPPRVIVVTSPLPGDGKSTTSANLAITLAANDQRVVLIDGDLRRPTIASIFHLVTGAGLTDVLAGRAELAEVLQPAGPSGNLLVLEAGQVPPNPSEVLGSERMRVLLETLSEQAIVIIDAPPLIPVTDATVLATRADGAFVVASAGKTTYEVLDKALQNLRRANARTLGVVLNRVPRSGSAAASYGYQYRGDYYRSASAKAAAGVPVAGVPVAGAPAAAGMPASIPLDDDDQPRGRRARRV</sequence>
<dbReference type="SUPFAM" id="SSF52540">
    <property type="entry name" value="P-loop containing nucleoside triphosphate hydrolases"/>
    <property type="match status" value="1"/>
</dbReference>
<dbReference type="EC" id="2.7.10.2" evidence="4"/>
<evidence type="ECO:0000256" key="4">
    <source>
        <dbReference type="ARBA" id="ARBA00011903"/>
    </source>
</evidence>
<evidence type="ECO:0000256" key="10">
    <source>
        <dbReference type="ARBA" id="ARBA00022840"/>
    </source>
</evidence>
<comment type="subcellular location">
    <subcellularLocation>
        <location evidence="1">Cell membrane</location>
        <topology evidence="1">Multi-pass membrane protein</topology>
    </subcellularLocation>
</comment>
<evidence type="ECO:0000256" key="8">
    <source>
        <dbReference type="ARBA" id="ARBA00022741"/>
    </source>
</evidence>
<organism evidence="18 19">
    <name type="scientific">Compostimonas suwonensis</name>
    <dbReference type="NCBI Taxonomy" id="1048394"/>
    <lineage>
        <taxon>Bacteria</taxon>
        <taxon>Bacillati</taxon>
        <taxon>Actinomycetota</taxon>
        <taxon>Actinomycetes</taxon>
        <taxon>Micrococcales</taxon>
        <taxon>Microbacteriaceae</taxon>
        <taxon>Compostimonas</taxon>
    </lineage>
</organism>
<dbReference type="InterPro" id="IPR003856">
    <property type="entry name" value="LPS_length_determ_N"/>
</dbReference>
<name>A0A2M9C550_9MICO</name>
<feature type="region of interest" description="Disordered" evidence="15">
    <location>
        <begin position="488"/>
        <end position="509"/>
    </location>
</feature>
<keyword evidence="19" id="KW-1185">Reference proteome</keyword>
<keyword evidence="12 16" id="KW-0472">Membrane</keyword>
<evidence type="ECO:0000256" key="1">
    <source>
        <dbReference type="ARBA" id="ARBA00004651"/>
    </source>
</evidence>
<accession>A0A2M9C550</accession>
<dbReference type="RefSeq" id="WP_281258145.1">
    <property type="nucleotide sequence ID" value="NZ_PGFB01000001.1"/>
</dbReference>
<dbReference type="PANTHER" id="PTHR32309:SF13">
    <property type="entry name" value="FERRIC ENTEROBACTIN TRANSPORT PROTEIN FEPE"/>
    <property type="match status" value="1"/>
</dbReference>
<dbReference type="InterPro" id="IPR027417">
    <property type="entry name" value="P-loop_NTPase"/>
</dbReference>
<evidence type="ECO:0000256" key="12">
    <source>
        <dbReference type="ARBA" id="ARBA00023136"/>
    </source>
</evidence>
<protein>
    <recommendedName>
        <fullName evidence="4">non-specific protein-tyrosine kinase</fullName>
        <ecNumber evidence="4">2.7.10.2</ecNumber>
    </recommendedName>
</protein>
<comment type="caution">
    <text evidence="18">The sequence shown here is derived from an EMBL/GenBank/DDBJ whole genome shotgun (WGS) entry which is preliminary data.</text>
</comment>
<evidence type="ECO:0000256" key="3">
    <source>
        <dbReference type="ARBA" id="ARBA00007316"/>
    </source>
</evidence>
<dbReference type="EMBL" id="PGFB01000001">
    <property type="protein sequence ID" value="PJJ65648.1"/>
    <property type="molecule type" value="Genomic_DNA"/>
</dbReference>
<dbReference type="InterPro" id="IPR033756">
    <property type="entry name" value="YlxH/NBP35"/>
</dbReference>
<dbReference type="Gene3D" id="3.40.50.300">
    <property type="entry name" value="P-loop containing nucleotide triphosphate hydrolases"/>
    <property type="match status" value="1"/>
</dbReference>
<dbReference type="CDD" id="cd05387">
    <property type="entry name" value="BY-kinase"/>
    <property type="match status" value="1"/>
</dbReference>
<evidence type="ECO:0000256" key="11">
    <source>
        <dbReference type="ARBA" id="ARBA00022989"/>
    </source>
</evidence>
<dbReference type="PANTHER" id="PTHR32309">
    <property type="entry name" value="TYROSINE-PROTEIN KINASE"/>
    <property type="match status" value="1"/>
</dbReference>
<keyword evidence="10" id="KW-0067">ATP-binding</keyword>
<dbReference type="GO" id="GO:0042802">
    <property type="term" value="F:identical protein binding"/>
    <property type="evidence" value="ECO:0007669"/>
    <property type="project" value="UniProtKB-ARBA"/>
</dbReference>
<evidence type="ECO:0000256" key="9">
    <source>
        <dbReference type="ARBA" id="ARBA00022777"/>
    </source>
</evidence>
<keyword evidence="9" id="KW-0418">Kinase</keyword>
<dbReference type="Pfam" id="PF02706">
    <property type="entry name" value="Wzz"/>
    <property type="match status" value="1"/>
</dbReference>
<feature type="transmembrane region" description="Helical" evidence="16">
    <location>
        <begin position="174"/>
        <end position="193"/>
    </location>
</feature>
<comment type="similarity">
    <text evidence="2">Belongs to the CpsC/CapA family.</text>
</comment>
<dbReference type="FunFam" id="3.40.50.300:FF:000527">
    <property type="entry name" value="Tyrosine-protein kinase etk"/>
    <property type="match status" value="1"/>
</dbReference>
<dbReference type="GO" id="GO:0005524">
    <property type="term" value="F:ATP binding"/>
    <property type="evidence" value="ECO:0007669"/>
    <property type="project" value="UniProtKB-KW"/>
</dbReference>
<dbReference type="Proteomes" id="UP000230161">
    <property type="component" value="Unassembled WGS sequence"/>
</dbReference>
<evidence type="ECO:0000256" key="6">
    <source>
        <dbReference type="ARBA" id="ARBA00022679"/>
    </source>
</evidence>
<gene>
    <name evidence="18" type="ORF">CLV54_0685</name>
</gene>
<feature type="transmembrane region" description="Helical" evidence="16">
    <location>
        <begin position="12"/>
        <end position="34"/>
    </location>
</feature>
<dbReference type="Pfam" id="PF10609">
    <property type="entry name" value="ParA"/>
    <property type="match status" value="1"/>
</dbReference>
<feature type="domain" description="Polysaccharide chain length determinant N-terminal" evidence="17">
    <location>
        <begin position="1"/>
        <end position="61"/>
    </location>
</feature>
<dbReference type="GO" id="GO:0004715">
    <property type="term" value="F:non-membrane spanning protein tyrosine kinase activity"/>
    <property type="evidence" value="ECO:0007669"/>
    <property type="project" value="UniProtKB-EC"/>
</dbReference>
<evidence type="ECO:0000313" key="18">
    <source>
        <dbReference type="EMBL" id="PJJ65648.1"/>
    </source>
</evidence>
<evidence type="ECO:0000256" key="7">
    <source>
        <dbReference type="ARBA" id="ARBA00022692"/>
    </source>
</evidence>
<dbReference type="GO" id="GO:0005886">
    <property type="term" value="C:plasma membrane"/>
    <property type="evidence" value="ECO:0007669"/>
    <property type="project" value="UniProtKB-SubCell"/>
</dbReference>
<keyword evidence="5" id="KW-1003">Cell membrane</keyword>
<evidence type="ECO:0000256" key="5">
    <source>
        <dbReference type="ARBA" id="ARBA00022475"/>
    </source>
</evidence>
<keyword evidence="11 16" id="KW-1133">Transmembrane helix</keyword>
<reference evidence="18 19" key="1">
    <citation type="submission" date="2017-11" db="EMBL/GenBank/DDBJ databases">
        <title>Genomic Encyclopedia of Archaeal and Bacterial Type Strains, Phase II (KMG-II): From Individual Species to Whole Genera.</title>
        <authorList>
            <person name="Goeker M."/>
        </authorList>
    </citation>
    <scope>NUCLEOTIDE SEQUENCE [LARGE SCALE GENOMIC DNA]</scope>
    <source>
        <strain evidence="18 19">DSM 25625</strain>
    </source>
</reference>
<keyword evidence="7 16" id="KW-0812">Transmembrane</keyword>
<keyword evidence="6" id="KW-0808">Transferase</keyword>